<dbReference type="SMART" id="SM00906">
    <property type="entry name" value="Fungal_trans"/>
    <property type="match status" value="1"/>
</dbReference>
<dbReference type="SMART" id="SM00066">
    <property type="entry name" value="GAL4"/>
    <property type="match status" value="1"/>
</dbReference>
<evidence type="ECO:0000256" key="3">
    <source>
        <dbReference type="ARBA" id="ARBA00023015"/>
    </source>
</evidence>
<proteinExistence type="predicted"/>
<evidence type="ECO:0000313" key="8">
    <source>
        <dbReference type="EMBL" id="KXN68053.1"/>
    </source>
</evidence>
<name>A0A137NYZ3_CONC2</name>
<dbReference type="Gene3D" id="4.10.240.10">
    <property type="entry name" value="Zn(2)-C6 fungal-type DNA-binding domain"/>
    <property type="match status" value="1"/>
</dbReference>
<dbReference type="InterPro" id="IPR007219">
    <property type="entry name" value="XnlR_reg_dom"/>
</dbReference>
<dbReference type="Pfam" id="PF00172">
    <property type="entry name" value="Zn_clus"/>
    <property type="match status" value="1"/>
</dbReference>
<organism evidence="8 9">
    <name type="scientific">Conidiobolus coronatus (strain ATCC 28846 / CBS 209.66 / NRRL 28638)</name>
    <name type="common">Delacroixia coronata</name>
    <dbReference type="NCBI Taxonomy" id="796925"/>
    <lineage>
        <taxon>Eukaryota</taxon>
        <taxon>Fungi</taxon>
        <taxon>Fungi incertae sedis</taxon>
        <taxon>Zoopagomycota</taxon>
        <taxon>Entomophthoromycotina</taxon>
        <taxon>Entomophthoromycetes</taxon>
        <taxon>Entomophthorales</taxon>
        <taxon>Ancylistaceae</taxon>
        <taxon>Conidiobolus</taxon>
    </lineage>
</organism>
<keyword evidence="2" id="KW-0479">Metal-binding</keyword>
<dbReference type="OMA" id="WHEIETR"/>
<evidence type="ECO:0000259" key="7">
    <source>
        <dbReference type="PROSITE" id="PS50048"/>
    </source>
</evidence>
<dbReference type="CDD" id="cd00067">
    <property type="entry name" value="GAL4"/>
    <property type="match status" value="1"/>
</dbReference>
<dbReference type="InterPro" id="IPR036864">
    <property type="entry name" value="Zn2-C6_fun-type_DNA-bd_sf"/>
</dbReference>
<dbReference type="STRING" id="796925.A0A137NYZ3"/>
<keyword evidence="5" id="KW-0539">Nucleus</keyword>
<evidence type="ECO:0000256" key="6">
    <source>
        <dbReference type="SAM" id="MobiDB-lite"/>
    </source>
</evidence>
<dbReference type="Proteomes" id="UP000070444">
    <property type="component" value="Unassembled WGS sequence"/>
</dbReference>
<dbReference type="GO" id="GO:0008270">
    <property type="term" value="F:zinc ion binding"/>
    <property type="evidence" value="ECO:0007669"/>
    <property type="project" value="InterPro"/>
</dbReference>
<dbReference type="PROSITE" id="PS50048">
    <property type="entry name" value="ZN2_CY6_FUNGAL_2"/>
    <property type="match status" value="1"/>
</dbReference>
<dbReference type="GO" id="GO:0000981">
    <property type="term" value="F:DNA-binding transcription factor activity, RNA polymerase II-specific"/>
    <property type="evidence" value="ECO:0007669"/>
    <property type="project" value="InterPro"/>
</dbReference>
<dbReference type="EMBL" id="KQ964598">
    <property type="protein sequence ID" value="KXN68053.1"/>
    <property type="molecule type" value="Genomic_DNA"/>
</dbReference>
<evidence type="ECO:0000256" key="5">
    <source>
        <dbReference type="ARBA" id="ARBA00023242"/>
    </source>
</evidence>
<keyword evidence="3" id="KW-0805">Transcription regulation</keyword>
<dbReference type="SUPFAM" id="SSF57701">
    <property type="entry name" value="Zn2/Cys6 DNA-binding domain"/>
    <property type="match status" value="1"/>
</dbReference>
<dbReference type="CDD" id="cd12148">
    <property type="entry name" value="fungal_TF_MHR"/>
    <property type="match status" value="1"/>
</dbReference>
<dbReference type="GO" id="GO:0003677">
    <property type="term" value="F:DNA binding"/>
    <property type="evidence" value="ECO:0007669"/>
    <property type="project" value="InterPro"/>
</dbReference>
<dbReference type="AlphaFoldDB" id="A0A137NYZ3"/>
<evidence type="ECO:0000313" key="9">
    <source>
        <dbReference type="Proteomes" id="UP000070444"/>
    </source>
</evidence>
<evidence type="ECO:0000256" key="2">
    <source>
        <dbReference type="ARBA" id="ARBA00022723"/>
    </source>
</evidence>
<dbReference type="OrthoDB" id="2123952at2759"/>
<protein>
    <recommendedName>
        <fullName evidence="7">Zn(2)-C6 fungal-type domain-containing protein</fullName>
    </recommendedName>
</protein>
<comment type="subcellular location">
    <subcellularLocation>
        <location evidence="1">Nucleus</location>
    </subcellularLocation>
</comment>
<keyword evidence="9" id="KW-1185">Reference proteome</keyword>
<dbReference type="InterPro" id="IPR001138">
    <property type="entry name" value="Zn2Cys6_DnaBD"/>
</dbReference>
<accession>A0A137NYZ3</accession>
<feature type="domain" description="Zn(2)-C6 fungal-type" evidence="7">
    <location>
        <begin position="38"/>
        <end position="68"/>
    </location>
</feature>
<dbReference type="GO" id="GO:0005634">
    <property type="term" value="C:nucleus"/>
    <property type="evidence" value="ECO:0007669"/>
    <property type="project" value="UniProtKB-SubCell"/>
</dbReference>
<dbReference type="PANTHER" id="PTHR47338:SF5">
    <property type="entry name" value="ZN(II)2CYS6 TRANSCRIPTION FACTOR (EUROFUNG)"/>
    <property type="match status" value="1"/>
</dbReference>
<evidence type="ECO:0000256" key="1">
    <source>
        <dbReference type="ARBA" id="ARBA00004123"/>
    </source>
</evidence>
<dbReference type="Pfam" id="PF04082">
    <property type="entry name" value="Fungal_trans"/>
    <property type="match status" value="1"/>
</dbReference>
<reference evidence="8 9" key="1">
    <citation type="journal article" date="2015" name="Genome Biol. Evol.">
        <title>Phylogenomic analyses indicate that early fungi evolved digesting cell walls of algal ancestors of land plants.</title>
        <authorList>
            <person name="Chang Y."/>
            <person name="Wang S."/>
            <person name="Sekimoto S."/>
            <person name="Aerts A.L."/>
            <person name="Choi C."/>
            <person name="Clum A."/>
            <person name="LaButti K.M."/>
            <person name="Lindquist E.A."/>
            <person name="Yee Ngan C."/>
            <person name="Ohm R.A."/>
            <person name="Salamov A.A."/>
            <person name="Grigoriev I.V."/>
            <person name="Spatafora J.W."/>
            <person name="Berbee M.L."/>
        </authorList>
    </citation>
    <scope>NUCLEOTIDE SEQUENCE [LARGE SCALE GENOMIC DNA]</scope>
    <source>
        <strain evidence="8 9">NRRL 28638</strain>
    </source>
</reference>
<keyword evidence="4" id="KW-0804">Transcription</keyword>
<dbReference type="PANTHER" id="PTHR47338">
    <property type="entry name" value="ZN(II)2CYS6 TRANSCRIPTION FACTOR (EUROFUNG)-RELATED"/>
    <property type="match status" value="1"/>
</dbReference>
<dbReference type="InterPro" id="IPR050815">
    <property type="entry name" value="TF_fung"/>
</dbReference>
<dbReference type="GO" id="GO:0006351">
    <property type="term" value="P:DNA-templated transcription"/>
    <property type="evidence" value="ECO:0007669"/>
    <property type="project" value="InterPro"/>
</dbReference>
<evidence type="ECO:0000256" key="4">
    <source>
        <dbReference type="ARBA" id="ARBA00023163"/>
    </source>
</evidence>
<gene>
    <name evidence="8" type="ORF">CONCODRAFT_19246</name>
</gene>
<feature type="region of interest" description="Disordered" evidence="6">
    <location>
        <begin position="121"/>
        <end position="162"/>
    </location>
</feature>
<sequence length="623" mass="71171">MDNTTDSTIIGEGIPITNHNNTEVDSIAGTPVAVALHPCDLCRSRRIMCDYGLPECQRCIDNKVGCTYSSDRPKSRRRSRYIDMLERKISALESLIESNSKGNKEYSSNIDSSLTVPSTFVSSVKSQQKRQGEEGSVQDDESSPPSLSRKTPEILSDLKSGDPVPTINFNKTFNSSMAGNQPLFDHLIEVYFNHVHNYIGIIHRPTFMMLYQSNSVPEILAWSVFALSARFSHHLALLATPSAPAGRHFADRAQDLFRKHLHKSPSFEDVQAGILMACYEFASGKGEYATYFVGVAQRSAQYIGIGFIDSHMVYNPASPNLLNWHEIETRRRLWWACLQCDIIASSLIGRPLGVDDRDYMVEFPGDDAVWDPSHHYQYKPYYWFQYAAKLTVIWREIYMFIQHRHLRRWYSNSTIRNAFNKLDQDLVAFMQDLPAHMHFSPETNHTLRKEITHHHRATAILHSIYWTVVIMLHRSNLAHGIAQKSVTTFEMRSRDRCVQAAHELGRMVVDFSGHEDKVLDVFTPFAIFNAATIYANLAFAENGDNTSVAKERLNQIRSFLKKTVQSWNMSEMYIEILRLLESILIRDNSSCDSSKTNCSGWQVPTSTSYFQWYFSNLAPIKGE</sequence>